<dbReference type="RefSeq" id="WP_165239547.1">
    <property type="nucleotide sequence ID" value="NZ_JAAKZV010000091.1"/>
</dbReference>
<sequence length="52" mass="6143">MHTDALTTLVANDALREILDTRRRTRRPRPPRKKLRVRVGWALVEVGLRLIR</sequence>
<name>A0A6G4U241_9ACTN</name>
<dbReference type="Proteomes" id="UP000481583">
    <property type="component" value="Unassembled WGS sequence"/>
</dbReference>
<evidence type="ECO:0000313" key="1">
    <source>
        <dbReference type="EMBL" id="NGN66295.1"/>
    </source>
</evidence>
<proteinExistence type="predicted"/>
<organism evidence="1 2">
    <name type="scientific">Streptomyces coryli</name>
    <dbReference type="NCBI Taxonomy" id="1128680"/>
    <lineage>
        <taxon>Bacteria</taxon>
        <taxon>Bacillati</taxon>
        <taxon>Actinomycetota</taxon>
        <taxon>Actinomycetes</taxon>
        <taxon>Kitasatosporales</taxon>
        <taxon>Streptomycetaceae</taxon>
        <taxon>Streptomyces</taxon>
    </lineage>
</organism>
<evidence type="ECO:0000313" key="2">
    <source>
        <dbReference type="Proteomes" id="UP000481583"/>
    </source>
</evidence>
<dbReference type="EMBL" id="JAAKZV010000091">
    <property type="protein sequence ID" value="NGN66295.1"/>
    <property type="molecule type" value="Genomic_DNA"/>
</dbReference>
<dbReference type="AlphaFoldDB" id="A0A6G4U241"/>
<keyword evidence="2" id="KW-1185">Reference proteome</keyword>
<reference evidence="1 2" key="1">
    <citation type="submission" date="2020-02" db="EMBL/GenBank/DDBJ databases">
        <title>Whole-genome analyses of novel actinobacteria.</title>
        <authorList>
            <person name="Sahin N."/>
        </authorList>
    </citation>
    <scope>NUCLEOTIDE SEQUENCE [LARGE SCALE GENOMIC DNA]</scope>
    <source>
        <strain evidence="1 2">A7024</strain>
    </source>
</reference>
<comment type="caution">
    <text evidence="1">The sequence shown here is derived from an EMBL/GenBank/DDBJ whole genome shotgun (WGS) entry which is preliminary data.</text>
</comment>
<gene>
    <name evidence="1" type="ORF">G5C51_20635</name>
</gene>
<accession>A0A6G4U241</accession>
<protein>
    <submittedName>
        <fullName evidence="1">Uncharacterized protein</fullName>
    </submittedName>
</protein>